<dbReference type="Pfam" id="PF13853">
    <property type="entry name" value="7tm_4"/>
    <property type="match status" value="1"/>
</dbReference>
<sequence>MPGSPAPEPKDHCPTFSKPSEINGLHFCVCQTLQTPPVCAHTDPPGGRQKVPQLLCDPFVKCDTHLREASEYRFQSFSVNIEVQIHFPSQKGLLIQEDLILSKSMSWNHTQEEGQGNQSHQTSITWVPTEVANNVTEFIFLGLSQDPGVQLMFFALFLLFYIVIMVGNLLILLTVFSDPRLHTPMYFFLSNLSFVDIAYSSATAPKMIADFVSEKKTISYWGCVTQMFTFHFFGCAEIFVLTVMAFDRYAAICHSLRYTTIMSANTCIVLASLSWLGALGHSFFQTLLTFQLPFCNYQVIDHYFCDVHPVLKLACADATLVNMLVIANSGLISLGCFLILLASYTVILFSLRKRSSESRRKALSTCGSHFTVVTFFFVPCIFIYLRPSTTFPLDKTVSVFYTTITPMLNPLIYTLRNEDVKNAMKWIWSRKVSLKEKQKG</sequence>
<evidence type="ECO:0000256" key="6">
    <source>
        <dbReference type="ARBA" id="ARBA00022692"/>
    </source>
</evidence>
<keyword evidence="10 14" id="KW-0472">Membrane</keyword>
<reference key="1">
    <citation type="submission" date="2019-01" db="UniProtKB">
        <authorList>
            <consortium name="RefSeq"/>
        </authorList>
    </citation>
    <scope>IDENTIFICATION</scope>
</reference>
<dbReference type="InterPro" id="IPR017452">
    <property type="entry name" value="GPCR_Rhodpsn_7TM"/>
</dbReference>
<evidence type="ECO:0000256" key="13">
    <source>
        <dbReference type="RuleBase" id="RU000688"/>
    </source>
</evidence>
<feature type="transmembrane region" description="Helical" evidence="14">
    <location>
        <begin position="363"/>
        <end position="385"/>
    </location>
</feature>
<dbReference type="InterPro" id="IPR000725">
    <property type="entry name" value="Olfact_rcpt"/>
</dbReference>
<keyword evidence="7" id="KW-0552">Olfaction</keyword>
<dbReference type="InParanoid" id="A0A3Q7RGA9"/>
<feature type="transmembrane region" description="Helical" evidence="14">
    <location>
        <begin position="185"/>
        <end position="204"/>
    </location>
</feature>
<dbReference type="Proteomes" id="UP000286641">
    <property type="component" value="Unplaced"/>
</dbReference>
<keyword evidence="6 13" id="KW-0812">Transmembrane</keyword>
<dbReference type="PROSITE" id="PS50262">
    <property type="entry name" value="G_PROTEIN_RECEP_F1_2"/>
    <property type="match status" value="1"/>
</dbReference>
<keyword evidence="11 13" id="KW-0675">Receptor</keyword>
<dbReference type="GeneID" id="112832880"/>
<feature type="transmembrane region" description="Helical" evidence="14">
    <location>
        <begin position="151"/>
        <end position="173"/>
    </location>
</feature>
<evidence type="ECO:0000256" key="7">
    <source>
        <dbReference type="ARBA" id="ARBA00022725"/>
    </source>
</evidence>
<evidence type="ECO:0000256" key="8">
    <source>
        <dbReference type="ARBA" id="ARBA00022989"/>
    </source>
</evidence>
<evidence type="ECO:0000256" key="4">
    <source>
        <dbReference type="ARBA" id="ARBA00022475"/>
    </source>
</evidence>
<evidence type="ECO:0000259" key="15">
    <source>
        <dbReference type="PROSITE" id="PS50262"/>
    </source>
</evidence>
<evidence type="ECO:0000256" key="2">
    <source>
        <dbReference type="ARBA" id="ARBA00004651"/>
    </source>
</evidence>
<dbReference type="GO" id="GO:0004984">
    <property type="term" value="F:olfactory receptor activity"/>
    <property type="evidence" value="ECO:0007669"/>
    <property type="project" value="InterPro"/>
</dbReference>
<dbReference type="GO" id="GO:0004930">
    <property type="term" value="F:G protein-coupled receptor activity"/>
    <property type="evidence" value="ECO:0007669"/>
    <property type="project" value="UniProtKB-KW"/>
</dbReference>
<evidence type="ECO:0000256" key="10">
    <source>
        <dbReference type="ARBA" id="ARBA00023136"/>
    </source>
</evidence>
<gene>
    <name evidence="17" type="primary">LOC112832880</name>
</gene>
<feature type="domain" description="G-protein coupled receptors family 1 profile" evidence="15">
    <location>
        <begin position="167"/>
        <end position="413"/>
    </location>
</feature>
<dbReference type="CDD" id="cd15939">
    <property type="entry name" value="7tmA_OR4A-like"/>
    <property type="match status" value="1"/>
</dbReference>
<feature type="transmembrane region" description="Helical" evidence="14">
    <location>
        <begin position="397"/>
        <end position="415"/>
    </location>
</feature>
<name>A0A3Q7RGA9_CALUR</name>
<accession>A0A3Q7RGA9</accession>
<evidence type="ECO:0000313" key="16">
    <source>
        <dbReference type="Proteomes" id="UP000286641"/>
    </source>
</evidence>
<evidence type="ECO:0000256" key="9">
    <source>
        <dbReference type="ARBA" id="ARBA00023040"/>
    </source>
</evidence>
<keyword evidence="12 13" id="KW-0807">Transducer</keyword>
<evidence type="ECO:0000256" key="12">
    <source>
        <dbReference type="ARBA" id="ARBA00023224"/>
    </source>
</evidence>
<dbReference type="InterPro" id="IPR050427">
    <property type="entry name" value="Olfactory_Receptors"/>
</dbReference>
<feature type="transmembrane region" description="Helical" evidence="14">
    <location>
        <begin position="224"/>
        <end position="246"/>
    </location>
</feature>
<proteinExistence type="inferred from homology"/>
<evidence type="ECO:0000256" key="14">
    <source>
        <dbReference type="SAM" id="Phobius"/>
    </source>
</evidence>
<dbReference type="SUPFAM" id="SSF81321">
    <property type="entry name" value="Family A G protein-coupled receptor-like"/>
    <property type="match status" value="1"/>
</dbReference>
<evidence type="ECO:0000313" key="17">
    <source>
        <dbReference type="RefSeq" id="XP_025739511.1"/>
    </source>
</evidence>
<dbReference type="InterPro" id="IPR000276">
    <property type="entry name" value="GPCR_Rhodpsn"/>
</dbReference>
<keyword evidence="16" id="KW-1185">Reference proteome</keyword>
<protein>
    <submittedName>
        <fullName evidence="17">Olfactory receptor 4S2-like</fullName>
    </submittedName>
</protein>
<dbReference type="RefSeq" id="XP_025739511.1">
    <property type="nucleotide sequence ID" value="XM_025883726.1"/>
</dbReference>
<feature type="transmembrane region" description="Helical" evidence="14">
    <location>
        <begin position="258"/>
        <end position="278"/>
    </location>
</feature>
<dbReference type="Gene3D" id="1.20.1070.10">
    <property type="entry name" value="Rhodopsin 7-helix transmembrane proteins"/>
    <property type="match status" value="1"/>
</dbReference>
<evidence type="ECO:0000256" key="3">
    <source>
        <dbReference type="ARBA" id="ARBA00010663"/>
    </source>
</evidence>
<organism evidence="16 17">
    <name type="scientific">Callorhinus ursinus</name>
    <name type="common">Northern fur seal</name>
    <dbReference type="NCBI Taxonomy" id="34884"/>
    <lineage>
        <taxon>Eukaryota</taxon>
        <taxon>Metazoa</taxon>
        <taxon>Chordata</taxon>
        <taxon>Craniata</taxon>
        <taxon>Vertebrata</taxon>
        <taxon>Euteleostomi</taxon>
        <taxon>Mammalia</taxon>
        <taxon>Eutheria</taxon>
        <taxon>Laurasiatheria</taxon>
        <taxon>Carnivora</taxon>
        <taxon>Caniformia</taxon>
        <taxon>Pinnipedia</taxon>
        <taxon>Otariidae</taxon>
        <taxon>Callorhinus</taxon>
    </lineage>
</organism>
<keyword evidence="4" id="KW-1003">Cell membrane</keyword>
<comment type="subcellular location">
    <subcellularLocation>
        <location evidence="2">Cell membrane</location>
        <topology evidence="2">Multi-pass membrane protein</topology>
    </subcellularLocation>
</comment>
<dbReference type="PRINTS" id="PR00245">
    <property type="entry name" value="OLFACTORYR"/>
</dbReference>
<evidence type="ECO:0000256" key="1">
    <source>
        <dbReference type="ARBA" id="ARBA00003929"/>
    </source>
</evidence>
<dbReference type="PRINTS" id="PR00237">
    <property type="entry name" value="GPCRRHODOPSN"/>
</dbReference>
<dbReference type="GO" id="GO:0005886">
    <property type="term" value="C:plasma membrane"/>
    <property type="evidence" value="ECO:0007669"/>
    <property type="project" value="UniProtKB-SubCell"/>
</dbReference>
<dbReference type="PROSITE" id="PS00237">
    <property type="entry name" value="G_PROTEIN_RECEP_F1_1"/>
    <property type="match status" value="1"/>
</dbReference>
<keyword evidence="8 14" id="KW-1133">Transmembrane helix</keyword>
<reference evidence="17" key="2">
    <citation type="submission" date="2025-08" db="UniProtKB">
        <authorList>
            <consortium name="RefSeq"/>
        </authorList>
    </citation>
    <scope>IDENTIFICATION</scope>
    <source>
        <tissue evidence="17">Blood</tissue>
    </source>
</reference>
<feature type="transmembrane region" description="Helical" evidence="14">
    <location>
        <begin position="330"/>
        <end position="351"/>
    </location>
</feature>
<evidence type="ECO:0000256" key="5">
    <source>
        <dbReference type="ARBA" id="ARBA00022606"/>
    </source>
</evidence>
<dbReference type="PANTHER" id="PTHR48002">
    <property type="entry name" value="OLFACTORY RECEPTOR"/>
    <property type="match status" value="1"/>
</dbReference>
<comment type="function">
    <text evidence="1">Putative odorant or sperm cell receptor.</text>
</comment>
<dbReference type="AlphaFoldDB" id="A0A3Q7RGA9"/>
<comment type="similarity">
    <text evidence="3 13">Belongs to the G-protein coupled receptor 1 family.</text>
</comment>
<keyword evidence="9 13" id="KW-0297">G-protein coupled receptor</keyword>
<evidence type="ECO:0000256" key="11">
    <source>
        <dbReference type="ARBA" id="ARBA00023170"/>
    </source>
</evidence>
<dbReference type="FunFam" id="1.20.1070.10:FF:000007">
    <property type="entry name" value="Olfactory receptor"/>
    <property type="match status" value="1"/>
</dbReference>
<dbReference type="FunFam" id="1.10.1220.70:FF:000001">
    <property type="entry name" value="Olfactory receptor"/>
    <property type="match status" value="1"/>
</dbReference>
<keyword evidence="5" id="KW-0716">Sensory transduction</keyword>